<feature type="binding site" evidence="16">
    <location>
        <begin position="180"/>
        <end position="187"/>
    </location>
    <ligand>
        <name>NAD(+)</name>
        <dbReference type="ChEBI" id="CHEBI:57540"/>
    </ligand>
</feature>
<dbReference type="SUPFAM" id="SSF55424">
    <property type="entry name" value="FAD/NAD-linked reductases, dimerisation (C-terminal) domain"/>
    <property type="match status" value="1"/>
</dbReference>
<dbReference type="PIRSF" id="PIRSF000350">
    <property type="entry name" value="Mercury_reductase_MerA"/>
    <property type="match status" value="1"/>
</dbReference>
<dbReference type="GO" id="GO:0050787">
    <property type="term" value="P:detoxification of mercury ion"/>
    <property type="evidence" value="ECO:0007669"/>
    <property type="project" value="InterPro"/>
</dbReference>
<feature type="binding site" evidence="16">
    <location>
        <position position="203"/>
    </location>
    <ligand>
        <name>NAD(+)</name>
        <dbReference type="ChEBI" id="CHEBI:57540"/>
    </ligand>
</feature>
<sequence>MDYDLAIVGSGGAAFAAAIAARRANASVVMVERADIGGTCVNTGCVPSKALLGAAEARHVALSADRFAGLHSATLGLALPELIAGKDKLVESMRNAKYADLADEYGWRIIGGTARFVDGPALEVTTHDGATAELTAAHYVVATGAAAWAPPIPGLSAAGYLTSTTAMQLPTLPKSMIVMGGNAIGLEQAQLFSRLGVAVTLVEVLDRLAPFGEPEASQAIAGVFADEGIKVHTGAEVIQVTREGTVVAVHMSPGHTLRADHLLVATGRRPVTDGLGLDCVGVKLGAKGEVMVDDQLRTDNPRIFAAGDVTGHPQFVYVAANHGTIAAANALSQAGQSVDYRYLPQVTFTSPAMASVGLTHAQAKQQGFRADSRVLTLQHVPRAVINRDTRGMVKLVIDSATGRLLGVHAVAEGAGELAAAAVYALAAAMTVDQVAGMWCPYLTMAEAIKLTAQTFTRDVSKLSCCAA</sequence>
<evidence type="ECO:0000256" key="7">
    <source>
        <dbReference type="ARBA" id="ARBA00022723"/>
    </source>
</evidence>
<evidence type="ECO:0000256" key="13">
    <source>
        <dbReference type="ARBA" id="ARBA00023284"/>
    </source>
</evidence>
<dbReference type="InterPro" id="IPR036188">
    <property type="entry name" value="FAD/NAD-bd_sf"/>
</dbReference>
<dbReference type="NCBIfam" id="TIGR02053">
    <property type="entry name" value="MerA"/>
    <property type="match status" value="1"/>
</dbReference>
<evidence type="ECO:0000259" key="19">
    <source>
        <dbReference type="Pfam" id="PF02852"/>
    </source>
</evidence>
<dbReference type="EMBL" id="BONY01000007">
    <property type="protein sequence ID" value="GIH03484.1"/>
    <property type="molecule type" value="Genomic_DNA"/>
</dbReference>
<dbReference type="PANTHER" id="PTHR43014:SF2">
    <property type="entry name" value="MERCURIC REDUCTASE"/>
    <property type="match status" value="1"/>
</dbReference>
<feature type="binding site" evidence="16">
    <location>
        <position position="267"/>
    </location>
    <ligand>
        <name>NAD(+)</name>
        <dbReference type="ChEBI" id="CHEBI:57540"/>
    </ligand>
</feature>
<keyword evidence="16" id="KW-0547">Nucleotide-binding</keyword>
<evidence type="ECO:0000256" key="11">
    <source>
        <dbReference type="ARBA" id="ARBA00023002"/>
    </source>
</evidence>
<keyword evidence="22" id="KW-1185">Reference proteome</keyword>
<dbReference type="AlphaFoldDB" id="A0A8J3Q4W0"/>
<protein>
    <recommendedName>
        <fullName evidence="4">Mercuric reductase</fullName>
        <ecNumber evidence="3">1.16.1.1</ecNumber>
    </recommendedName>
    <alternativeName>
        <fullName evidence="14">Hg(II) reductase</fullName>
    </alternativeName>
</protein>
<feature type="domain" description="Pyridine nucleotide-disulphide oxidoreductase dimerisation" evidence="19">
    <location>
        <begin position="344"/>
        <end position="450"/>
    </location>
</feature>
<dbReference type="InterPro" id="IPR021179">
    <property type="entry name" value="Mercury_reductase_MerA"/>
</dbReference>
<dbReference type="FunFam" id="3.30.390.30:FF:000001">
    <property type="entry name" value="Dihydrolipoyl dehydrogenase"/>
    <property type="match status" value="1"/>
</dbReference>
<name>A0A8J3Q4W0_9ACTN</name>
<organism evidence="21 22">
    <name type="scientific">Rhizocola hellebori</name>
    <dbReference type="NCBI Taxonomy" id="1392758"/>
    <lineage>
        <taxon>Bacteria</taxon>
        <taxon>Bacillati</taxon>
        <taxon>Actinomycetota</taxon>
        <taxon>Actinomycetes</taxon>
        <taxon>Micromonosporales</taxon>
        <taxon>Micromonosporaceae</taxon>
        <taxon>Rhizocola</taxon>
    </lineage>
</organism>
<keyword evidence="16" id="KW-0520">NAD</keyword>
<evidence type="ECO:0000256" key="14">
    <source>
        <dbReference type="ARBA" id="ARBA00031725"/>
    </source>
</evidence>
<evidence type="ECO:0000256" key="15">
    <source>
        <dbReference type="ARBA" id="ARBA00048984"/>
    </source>
</evidence>
<evidence type="ECO:0000259" key="20">
    <source>
        <dbReference type="Pfam" id="PF07992"/>
    </source>
</evidence>
<comment type="cofactor">
    <cofactor evidence="16">
        <name>FAD</name>
        <dbReference type="ChEBI" id="CHEBI:57692"/>
    </cofactor>
    <text evidence="16">Binds 1 FAD per subunit.</text>
</comment>
<dbReference type="Gene3D" id="3.50.50.60">
    <property type="entry name" value="FAD/NAD(P)-binding domain"/>
    <property type="match status" value="2"/>
</dbReference>
<dbReference type="GO" id="GO:0003955">
    <property type="term" value="F:NAD(P)H dehydrogenase (quinone) activity"/>
    <property type="evidence" value="ECO:0007669"/>
    <property type="project" value="TreeGrafter"/>
</dbReference>
<dbReference type="Gene3D" id="3.30.390.30">
    <property type="match status" value="1"/>
</dbReference>
<evidence type="ECO:0000256" key="12">
    <source>
        <dbReference type="ARBA" id="ARBA00023157"/>
    </source>
</evidence>
<evidence type="ECO:0000256" key="3">
    <source>
        <dbReference type="ARBA" id="ARBA00012661"/>
    </source>
</evidence>
<evidence type="ECO:0000256" key="6">
    <source>
        <dbReference type="ARBA" id="ARBA00022630"/>
    </source>
</evidence>
<dbReference type="Pfam" id="PF07992">
    <property type="entry name" value="Pyr_redox_2"/>
    <property type="match status" value="1"/>
</dbReference>
<keyword evidence="10" id="KW-0476">Mercury</keyword>
<keyword evidence="7" id="KW-0479">Metal-binding</keyword>
<keyword evidence="11 18" id="KW-0560">Oxidoreductase</keyword>
<comment type="caution">
    <text evidence="21">The sequence shown here is derived from an EMBL/GenBank/DDBJ whole genome shotgun (WGS) entry which is preliminary data.</text>
</comment>
<keyword evidence="5" id="KW-0475">Mercuric resistance</keyword>
<dbReference type="InterPro" id="IPR016156">
    <property type="entry name" value="FAD/NAD-linked_Rdtase_dimer_sf"/>
</dbReference>
<dbReference type="PRINTS" id="PR00368">
    <property type="entry name" value="FADPNR"/>
</dbReference>
<gene>
    <name evidence="21" type="ORF">Rhe02_15510</name>
</gene>
<feature type="disulfide bond" description="Redox-active" evidence="17">
    <location>
        <begin position="40"/>
        <end position="45"/>
    </location>
</feature>
<evidence type="ECO:0000256" key="10">
    <source>
        <dbReference type="ARBA" id="ARBA00022914"/>
    </source>
</evidence>
<evidence type="ECO:0000256" key="1">
    <source>
        <dbReference type="ARBA" id="ARBA00007532"/>
    </source>
</evidence>
<comment type="catalytic activity">
    <reaction evidence="15">
        <text>Hg + NADP(+) + H(+) = Hg(2+) + NADPH</text>
        <dbReference type="Rhea" id="RHEA:23856"/>
        <dbReference type="ChEBI" id="CHEBI:15378"/>
        <dbReference type="ChEBI" id="CHEBI:16170"/>
        <dbReference type="ChEBI" id="CHEBI:16793"/>
        <dbReference type="ChEBI" id="CHEBI:57783"/>
        <dbReference type="ChEBI" id="CHEBI:58349"/>
        <dbReference type="EC" id="1.16.1.1"/>
    </reaction>
</comment>
<dbReference type="GO" id="GO:0050661">
    <property type="term" value="F:NADP binding"/>
    <property type="evidence" value="ECO:0007669"/>
    <property type="project" value="InterPro"/>
</dbReference>
<evidence type="ECO:0000313" key="22">
    <source>
        <dbReference type="Proteomes" id="UP000612899"/>
    </source>
</evidence>
<dbReference type="PRINTS" id="PR00411">
    <property type="entry name" value="PNDRDTASEI"/>
</dbReference>
<evidence type="ECO:0000256" key="4">
    <source>
        <dbReference type="ARBA" id="ARBA00014791"/>
    </source>
</evidence>
<evidence type="ECO:0000256" key="8">
    <source>
        <dbReference type="ARBA" id="ARBA00022827"/>
    </source>
</evidence>
<dbReference type="InterPro" id="IPR004099">
    <property type="entry name" value="Pyr_nucl-diS_OxRdtase_dimer"/>
</dbReference>
<dbReference type="InterPro" id="IPR001100">
    <property type="entry name" value="Pyr_nuc-diS_OxRdtase"/>
</dbReference>
<evidence type="ECO:0000256" key="9">
    <source>
        <dbReference type="ARBA" id="ARBA00022857"/>
    </source>
</evidence>
<keyword evidence="9" id="KW-0521">NADP</keyword>
<evidence type="ECO:0000256" key="16">
    <source>
        <dbReference type="PIRSR" id="PIRSR000350-3"/>
    </source>
</evidence>
<dbReference type="GO" id="GO:0016668">
    <property type="term" value="F:oxidoreductase activity, acting on a sulfur group of donors, NAD(P) as acceptor"/>
    <property type="evidence" value="ECO:0007669"/>
    <property type="project" value="InterPro"/>
</dbReference>
<dbReference type="EC" id="1.16.1.1" evidence="3"/>
<dbReference type="SUPFAM" id="SSF51905">
    <property type="entry name" value="FAD/NAD(P)-binding domain"/>
    <property type="match status" value="1"/>
</dbReference>
<keyword evidence="8 16" id="KW-0274">FAD</keyword>
<accession>A0A8J3Q4W0</accession>
<dbReference type="InterPro" id="IPR023753">
    <property type="entry name" value="FAD/NAD-binding_dom"/>
</dbReference>
<dbReference type="GO" id="GO:0045340">
    <property type="term" value="F:mercury ion binding"/>
    <property type="evidence" value="ECO:0007669"/>
    <property type="project" value="InterPro"/>
</dbReference>
<evidence type="ECO:0000256" key="5">
    <source>
        <dbReference type="ARBA" id="ARBA00022466"/>
    </source>
</evidence>
<feature type="binding site" evidence="16">
    <location>
        <position position="49"/>
    </location>
    <ligand>
        <name>FAD</name>
        <dbReference type="ChEBI" id="CHEBI:57692"/>
    </ligand>
</feature>
<dbReference type="Pfam" id="PF02852">
    <property type="entry name" value="Pyr_redox_dim"/>
    <property type="match status" value="1"/>
</dbReference>
<keyword evidence="12" id="KW-1015">Disulfide bond</keyword>
<dbReference type="GO" id="GO:0050660">
    <property type="term" value="F:flavin adenine dinucleotide binding"/>
    <property type="evidence" value="ECO:0007669"/>
    <property type="project" value="InterPro"/>
</dbReference>
<evidence type="ECO:0000313" key="21">
    <source>
        <dbReference type="EMBL" id="GIH03484.1"/>
    </source>
</evidence>
<reference evidence="21" key="1">
    <citation type="submission" date="2021-01" db="EMBL/GenBank/DDBJ databases">
        <title>Whole genome shotgun sequence of Rhizocola hellebori NBRC 109834.</title>
        <authorList>
            <person name="Komaki H."/>
            <person name="Tamura T."/>
        </authorList>
    </citation>
    <scope>NUCLEOTIDE SEQUENCE</scope>
    <source>
        <strain evidence="21">NBRC 109834</strain>
    </source>
</reference>
<proteinExistence type="inferred from homology"/>
<dbReference type="PANTHER" id="PTHR43014">
    <property type="entry name" value="MERCURIC REDUCTASE"/>
    <property type="match status" value="1"/>
</dbReference>
<comment type="similarity">
    <text evidence="1 18">Belongs to the class-I pyridine nucleotide-disulfide oxidoreductase family.</text>
</comment>
<dbReference type="InterPro" id="IPR012999">
    <property type="entry name" value="Pyr_OxRdtase_I_AS"/>
</dbReference>
<evidence type="ECO:0000256" key="17">
    <source>
        <dbReference type="PIRSR" id="PIRSR000350-4"/>
    </source>
</evidence>
<dbReference type="GO" id="GO:0016152">
    <property type="term" value="F:mercury (II) reductase (NADP+) activity"/>
    <property type="evidence" value="ECO:0007669"/>
    <property type="project" value="UniProtKB-EC"/>
</dbReference>
<feature type="domain" description="FAD/NAD(P)-binding" evidence="20">
    <location>
        <begin position="3"/>
        <end position="323"/>
    </location>
</feature>
<dbReference type="Proteomes" id="UP000612899">
    <property type="component" value="Unassembled WGS sequence"/>
</dbReference>
<keyword evidence="13 18" id="KW-0676">Redox-active center</keyword>
<comment type="subunit">
    <text evidence="2">Homodimer.</text>
</comment>
<keyword evidence="6 18" id="KW-0285">Flavoprotein</keyword>
<dbReference type="RefSeq" id="WP_203907388.1">
    <property type="nucleotide sequence ID" value="NZ_BONY01000007.1"/>
</dbReference>
<feature type="binding site" evidence="16">
    <location>
        <position position="308"/>
    </location>
    <ligand>
        <name>FAD</name>
        <dbReference type="ChEBI" id="CHEBI:57692"/>
    </ligand>
</feature>
<evidence type="ECO:0000256" key="18">
    <source>
        <dbReference type="RuleBase" id="RU003691"/>
    </source>
</evidence>
<evidence type="ECO:0000256" key="2">
    <source>
        <dbReference type="ARBA" id="ARBA00011738"/>
    </source>
</evidence>
<dbReference type="PROSITE" id="PS00076">
    <property type="entry name" value="PYRIDINE_REDOX_1"/>
    <property type="match status" value="1"/>
</dbReference>